<keyword evidence="4" id="KW-0328">Glycosyltransferase</keyword>
<comment type="caution">
    <text evidence="4">The sequence shown here is derived from an EMBL/GenBank/DDBJ whole genome shotgun (WGS) entry which is preliminary data.</text>
</comment>
<protein>
    <submittedName>
        <fullName evidence="4">Hypoxanthine phosphoribosyltransferase</fullName>
    </submittedName>
</protein>
<feature type="domain" description="Phosphoribosyltransferase" evidence="3">
    <location>
        <begin position="12"/>
        <end position="161"/>
    </location>
</feature>
<dbReference type="InParanoid" id="A0A371RHV5"/>
<evidence type="ECO:0000313" key="4">
    <source>
        <dbReference type="EMBL" id="RFB05037.1"/>
    </source>
</evidence>
<dbReference type="InterPro" id="IPR000836">
    <property type="entry name" value="PRTase_dom"/>
</dbReference>
<name>A0A371RHV5_9PROT</name>
<evidence type="ECO:0000256" key="2">
    <source>
        <dbReference type="ARBA" id="ARBA00049402"/>
    </source>
</evidence>
<dbReference type="Gene3D" id="3.40.50.2020">
    <property type="match status" value="1"/>
</dbReference>
<dbReference type="FunCoup" id="A0A371RHV5">
    <property type="interactions" value="454"/>
</dbReference>
<comment type="catalytic activity">
    <reaction evidence="2">
        <text>IMP + diphosphate = hypoxanthine + 5-phospho-alpha-D-ribose 1-diphosphate</text>
        <dbReference type="Rhea" id="RHEA:17973"/>
        <dbReference type="ChEBI" id="CHEBI:17368"/>
        <dbReference type="ChEBI" id="CHEBI:33019"/>
        <dbReference type="ChEBI" id="CHEBI:58017"/>
        <dbReference type="ChEBI" id="CHEBI:58053"/>
        <dbReference type="EC" id="2.4.2.8"/>
    </reaction>
    <physiologicalReaction direction="right-to-left" evidence="2">
        <dbReference type="Rhea" id="RHEA:17975"/>
    </physiologicalReaction>
</comment>
<reference evidence="4 5" key="1">
    <citation type="submission" date="2018-08" db="EMBL/GenBank/DDBJ databases">
        <title>Parvularcula sp. SM1705, isolated from surface water of the South Sea China.</title>
        <authorList>
            <person name="Sun L."/>
        </authorList>
    </citation>
    <scope>NUCLEOTIDE SEQUENCE [LARGE SCALE GENOMIC DNA]</scope>
    <source>
        <strain evidence="4 5">SM1705</strain>
    </source>
</reference>
<dbReference type="SUPFAM" id="SSF53271">
    <property type="entry name" value="PRTase-like"/>
    <property type="match status" value="1"/>
</dbReference>
<dbReference type="EMBL" id="QUQO01000001">
    <property type="protein sequence ID" value="RFB05037.1"/>
    <property type="molecule type" value="Genomic_DNA"/>
</dbReference>
<proteinExistence type="predicted"/>
<dbReference type="GO" id="GO:0005829">
    <property type="term" value="C:cytosol"/>
    <property type="evidence" value="ECO:0007669"/>
    <property type="project" value="TreeGrafter"/>
</dbReference>
<dbReference type="GO" id="GO:0032264">
    <property type="term" value="P:IMP salvage"/>
    <property type="evidence" value="ECO:0007669"/>
    <property type="project" value="TreeGrafter"/>
</dbReference>
<keyword evidence="4" id="KW-0808">Transferase</keyword>
<dbReference type="PANTHER" id="PTHR43340">
    <property type="entry name" value="HYPOXANTHINE-GUANINE PHOSPHORIBOSYLTRANSFERASE"/>
    <property type="match status" value="1"/>
</dbReference>
<keyword evidence="5" id="KW-1185">Reference proteome</keyword>
<dbReference type="GO" id="GO:0032263">
    <property type="term" value="P:GMP salvage"/>
    <property type="evidence" value="ECO:0007669"/>
    <property type="project" value="TreeGrafter"/>
</dbReference>
<comment type="catalytic activity">
    <reaction evidence="1">
        <text>GMP + diphosphate = guanine + 5-phospho-alpha-D-ribose 1-diphosphate</text>
        <dbReference type="Rhea" id="RHEA:25424"/>
        <dbReference type="ChEBI" id="CHEBI:16235"/>
        <dbReference type="ChEBI" id="CHEBI:33019"/>
        <dbReference type="ChEBI" id="CHEBI:58017"/>
        <dbReference type="ChEBI" id="CHEBI:58115"/>
        <dbReference type="EC" id="2.4.2.8"/>
    </reaction>
    <physiologicalReaction direction="right-to-left" evidence="1">
        <dbReference type="Rhea" id="RHEA:25426"/>
    </physiologicalReaction>
</comment>
<dbReference type="GO" id="GO:0004422">
    <property type="term" value="F:hypoxanthine phosphoribosyltransferase activity"/>
    <property type="evidence" value="ECO:0007669"/>
    <property type="project" value="TreeGrafter"/>
</dbReference>
<evidence type="ECO:0000256" key="1">
    <source>
        <dbReference type="ARBA" id="ARBA00048811"/>
    </source>
</evidence>
<dbReference type="GO" id="GO:0000287">
    <property type="term" value="F:magnesium ion binding"/>
    <property type="evidence" value="ECO:0007669"/>
    <property type="project" value="TreeGrafter"/>
</dbReference>
<organism evidence="4 5">
    <name type="scientific">Parvularcula marina</name>
    <dbReference type="NCBI Taxonomy" id="2292771"/>
    <lineage>
        <taxon>Bacteria</taxon>
        <taxon>Pseudomonadati</taxon>
        <taxon>Pseudomonadota</taxon>
        <taxon>Alphaproteobacteria</taxon>
        <taxon>Parvularculales</taxon>
        <taxon>Parvularculaceae</taxon>
        <taxon>Parvularcula</taxon>
    </lineage>
</organism>
<dbReference type="AlphaFoldDB" id="A0A371RHV5"/>
<accession>A0A371RHV5</accession>
<dbReference type="GO" id="GO:0006178">
    <property type="term" value="P:guanine salvage"/>
    <property type="evidence" value="ECO:0007669"/>
    <property type="project" value="TreeGrafter"/>
</dbReference>
<dbReference type="Proteomes" id="UP000264589">
    <property type="component" value="Unassembled WGS sequence"/>
</dbReference>
<sequence length="176" mass="18741">MADGMRTIFTTEDIDRRLGELAGEIIAGLGKQFTMVPILTGGFIFAADLARALTRAGADPEIDFIQLSSYGTGRVSSGEIQLVKDVTAPVEGQTVLLVDDVLDSGKSVSFARDLFTARGAARIMTCVAVDKTSIKGRDVKAEFRLFDMPDNAFLVGYGMDDAGSLRGLPTISALND</sequence>
<gene>
    <name evidence="4" type="ORF">DX908_06875</name>
</gene>
<dbReference type="InterPro" id="IPR029057">
    <property type="entry name" value="PRTase-like"/>
</dbReference>
<dbReference type="InterPro" id="IPR050408">
    <property type="entry name" value="HGPRT"/>
</dbReference>
<dbReference type="PANTHER" id="PTHR43340:SF1">
    <property type="entry name" value="HYPOXANTHINE PHOSPHORIBOSYLTRANSFERASE"/>
    <property type="match status" value="1"/>
</dbReference>
<dbReference type="Pfam" id="PF00156">
    <property type="entry name" value="Pribosyltran"/>
    <property type="match status" value="1"/>
</dbReference>
<dbReference type="CDD" id="cd06223">
    <property type="entry name" value="PRTases_typeI"/>
    <property type="match status" value="1"/>
</dbReference>
<dbReference type="GO" id="GO:0046100">
    <property type="term" value="P:hypoxanthine metabolic process"/>
    <property type="evidence" value="ECO:0007669"/>
    <property type="project" value="TreeGrafter"/>
</dbReference>
<evidence type="ECO:0000313" key="5">
    <source>
        <dbReference type="Proteomes" id="UP000264589"/>
    </source>
</evidence>
<evidence type="ECO:0000259" key="3">
    <source>
        <dbReference type="Pfam" id="PF00156"/>
    </source>
</evidence>